<dbReference type="InterPro" id="IPR002731">
    <property type="entry name" value="ATPase_BadF"/>
</dbReference>
<evidence type="ECO:0000313" key="3">
    <source>
        <dbReference type="Proteomes" id="UP000006334"/>
    </source>
</evidence>
<organism evidence="2 3">
    <name type="scientific">Aliiglaciecola lipolytica E3</name>
    <dbReference type="NCBI Taxonomy" id="1127673"/>
    <lineage>
        <taxon>Bacteria</taxon>
        <taxon>Pseudomonadati</taxon>
        <taxon>Pseudomonadota</taxon>
        <taxon>Gammaproteobacteria</taxon>
        <taxon>Alteromonadales</taxon>
        <taxon>Alteromonadaceae</taxon>
        <taxon>Aliiglaciecola</taxon>
    </lineage>
</organism>
<dbReference type="SUPFAM" id="SSF53067">
    <property type="entry name" value="Actin-like ATPase domain"/>
    <property type="match status" value="2"/>
</dbReference>
<dbReference type="InterPro" id="IPR052519">
    <property type="entry name" value="Euk-type_GlcNAc_Kinase"/>
</dbReference>
<dbReference type="STRING" id="1127673.GLIP_3985"/>
<feature type="domain" description="ATPase BadF/BadG/BcrA/BcrD type" evidence="1">
    <location>
        <begin position="8"/>
        <end position="283"/>
    </location>
</feature>
<dbReference type="CDD" id="cd24082">
    <property type="entry name" value="ASKHA_NBD_GspK-like"/>
    <property type="match status" value="1"/>
</dbReference>
<protein>
    <submittedName>
        <fullName evidence="2">BadF/BadG/BcrA/BcrD ATPase family protein</fullName>
    </submittedName>
</protein>
<sequence length="297" mass="31615">MPNQTYFLGIDGGGSKCKARLEDAQGNLLAESIAGPANPVRDRQLALSSIQQASQEAIELAGLPASTLAQTYAGIGLAGLNLPYYKNTMQEWQHPFAGLALSTDLHIACLGAHNSDSGAIVIVGTGSSAIVCKDAEQFEYGGHGFLLGDKGSGAWFGLQTVRWALESFDGIKPSSPFIEAVCRFFGCTDAAPLVEKHLASSPAEFAKLAPLVFEYAEQQDPVAAAIVQEGAAYLSALAQQLLSHKPQRLAFIGGLAHKIQPWLDEDIQHSLRAPFQSPESGAIILARKQFQVLEKAL</sequence>
<dbReference type="EMBL" id="BAEN01000076">
    <property type="protein sequence ID" value="GAC16596.1"/>
    <property type="molecule type" value="Genomic_DNA"/>
</dbReference>
<dbReference type="eggNOG" id="COG2971">
    <property type="taxonomic scope" value="Bacteria"/>
</dbReference>
<name>K6XY60_9ALTE</name>
<reference evidence="2 3" key="1">
    <citation type="journal article" date="2017" name="Antonie Van Leeuwenhoek">
        <title>Rhizobium rhizosphaerae sp. nov., a novel species isolated from rice rhizosphere.</title>
        <authorList>
            <person name="Zhao J.J."/>
            <person name="Zhang J."/>
            <person name="Zhang R.J."/>
            <person name="Zhang C.W."/>
            <person name="Yin H.Q."/>
            <person name="Zhang X.X."/>
        </authorList>
    </citation>
    <scope>NUCLEOTIDE SEQUENCE [LARGE SCALE GENOMIC DNA]</scope>
    <source>
        <strain evidence="2 3">E3</strain>
    </source>
</reference>
<dbReference type="InterPro" id="IPR043129">
    <property type="entry name" value="ATPase_NBD"/>
</dbReference>
<dbReference type="AlphaFoldDB" id="K6XY60"/>
<evidence type="ECO:0000259" key="1">
    <source>
        <dbReference type="Pfam" id="PF01869"/>
    </source>
</evidence>
<dbReference type="OrthoDB" id="9816014at2"/>
<proteinExistence type="predicted"/>
<evidence type="ECO:0000313" key="2">
    <source>
        <dbReference type="EMBL" id="GAC16596.1"/>
    </source>
</evidence>
<gene>
    <name evidence="2" type="ORF">GLIP_3985</name>
</gene>
<dbReference type="PANTHER" id="PTHR43190">
    <property type="entry name" value="N-ACETYL-D-GLUCOSAMINE KINASE"/>
    <property type="match status" value="1"/>
</dbReference>
<dbReference type="Pfam" id="PF01869">
    <property type="entry name" value="BcrAD_BadFG"/>
    <property type="match status" value="1"/>
</dbReference>
<accession>K6XY60</accession>
<dbReference type="RefSeq" id="WP_008846398.1">
    <property type="nucleotide sequence ID" value="NZ_BAEN01000076.1"/>
</dbReference>
<dbReference type="PANTHER" id="PTHR43190:SF3">
    <property type="entry name" value="N-ACETYL-D-GLUCOSAMINE KINASE"/>
    <property type="match status" value="1"/>
</dbReference>
<comment type="caution">
    <text evidence="2">The sequence shown here is derived from an EMBL/GenBank/DDBJ whole genome shotgun (WGS) entry which is preliminary data.</text>
</comment>
<keyword evidence="3" id="KW-1185">Reference proteome</keyword>
<dbReference type="Proteomes" id="UP000006334">
    <property type="component" value="Unassembled WGS sequence"/>
</dbReference>
<dbReference type="Gene3D" id="3.30.420.40">
    <property type="match status" value="2"/>
</dbReference>